<reference evidence="2 3" key="1">
    <citation type="submission" date="2016-12" db="EMBL/GenBank/DDBJ databases">
        <title>Study of bacterial adaptation to deep sea.</title>
        <authorList>
            <person name="Song J."/>
            <person name="Yoshizawa S."/>
            <person name="Kogure K."/>
        </authorList>
    </citation>
    <scope>NUCLEOTIDE SEQUENCE [LARGE SCALE GENOMIC DNA]</scope>
    <source>
        <strain evidence="2 3">SAORIC-165</strain>
    </source>
</reference>
<comment type="caution">
    <text evidence="2">The sequence shown here is derived from an EMBL/GenBank/DDBJ whole genome shotgun (WGS) entry which is preliminary data.</text>
</comment>
<protein>
    <recommendedName>
        <fullName evidence="1">Transposase IS200-like domain-containing protein</fullName>
    </recommendedName>
</protein>
<dbReference type="GO" id="GO:0004803">
    <property type="term" value="F:transposase activity"/>
    <property type="evidence" value="ECO:0007669"/>
    <property type="project" value="InterPro"/>
</dbReference>
<dbReference type="PANTHER" id="PTHR34322">
    <property type="entry name" value="TRANSPOSASE, Y1_TNP DOMAIN-CONTAINING"/>
    <property type="match status" value="1"/>
</dbReference>
<gene>
    <name evidence="2" type="ORF">BSZ32_09550</name>
</gene>
<name>A0A2S7U296_9BACT</name>
<dbReference type="SUPFAM" id="SSF143422">
    <property type="entry name" value="Transposase IS200-like"/>
    <property type="match status" value="1"/>
</dbReference>
<keyword evidence="3" id="KW-1185">Reference proteome</keyword>
<feature type="domain" description="Transposase IS200-like" evidence="1">
    <location>
        <begin position="1"/>
        <end position="109"/>
    </location>
</feature>
<proteinExistence type="predicted"/>
<dbReference type="Pfam" id="PF01797">
    <property type="entry name" value="Y1_Tnp"/>
    <property type="match status" value="1"/>
</dbReference>
<dbReference type="Proteomes" id="UP000239907">
    <property type="component" value="Unassembled WGS sequence"/>
</dbReference>
<dbReference type="InterPro" id="IPR002686">
    <property type="entry name" value="Transposase_17"/>
</dbReference>
<accession>A0A2S7U296</accession>
<dbReference type="EMBL" id="MQWA01000001">
    <property type="protein sequence ID" value="PQJ28720.1"/>
    <property type="molecule type" value="Genomic_DNA"/>
</dbReference>
<dbReference type="GO" id="GO:0003677">
    <property type="term" value="F:DNA binding"/>
    <property type="evidence" value="ECO:0007669"/>
    <property type="project" value="InterPro"/>
</dbReference>
<dbReference type="PANTHER" id="PTHR34322:SF2">
    <property type="entry name" value="TRANSPOSASE IS200-LIKE DOMAIN-CONTAINING PROTEIN"/>
    <property type="match status" value="1"/>
</dbReference>
<dbReference type="AlphaFoldDB" id="A0A2S7U296"/>
<dbReference type="RefSeq" id="WP_105043214.1">
    <property type="nucleotide sequence ID" value="NZ_MQWA01000001.1"/>
</dbReference>
<evidence type="ECO:0000259" key="1">
    <source>
        <dbReference type="SMART" id="SM01321"/>
    </source>
</evidence>
<dbReference type="OrthoDB" id="9814067at2"/>
<evidence type="ECO:0000313" key="2">
    <source>
        <dbReference type="EMBL" id="PQJ28720.1"/>
    </source>
</evidence>
<dbReference type="InterPro" id="IPR036515">
    <property type="entry name" value="Transposase_17_sf"/>
</dbReference>
<evidence type="ECO:0000313" key="3">
    <source>
        <dbReference type="Proteomes" id="UP000239907"/>
    </source>
</evidence>
<dbReference type="GO" id="GO:0006313">
    <property type="term" value="P:DNA transposition"/>
    <property type="evidence" value="ECO:0007669"/>
    <property type="project" value="InterPro"/>
</dbReference>
<sequence length="314" mass="35859">MARGYRRENIVQGDDDRWMFLHTLGEMAGRTSILIHAFALIDNHYHLVLETPRANLVDGMQWFQNTYTRRFNVKHKAWGHLFGGRYKAVLVQSDEGDYFSTLIDYVHLNPVRAGMIKEGQGFDESPWTSLREYRKPTTKRQPWMATSAGFEAVGLEDTSRGRKAYITRLENLIDWSQPSDSGKILWQGQSLQSTLKRGWYFGAQEFREKLLARLETGKANLERKTARRYTSGELKAYDEQVAETIVCAGLKELGLERSELADLPKNAPAKALLAHIITEQTSMPQKWISQTLHMGSAPYVSKLAKEMKLAMPST</sequence>
<dbReference type="SMART" id="SM01321">
    <property type="entry name" value="Y1_Tnp"/>
    <property type="match status" value="1"/>
</dbReference>
<dbReference type="Gene3D" id="3.30.70.1290">
    <property type="entry name" value="Transposase IS200-like"/>
    <property type="match status" value="1"/>
</dbReference>
<organism evidence="2 3">
    <name type="scientific">Rubritalea profundi</name>
    <dbReference type="NCBI Taxonomy" id="1658618"/>
    <lineage>
        <taxon>Bacteria</taxon>
        <taxon>Pseudomonadati</taxon>
        <taxon>Verrucomicrobiota</taxon>
        <taxon>Verrucomicrobiia</taxon>
        <taxon>Verrucomicrobiales</taxon>
        <taxon>Rubritaleaceae</taxon>
        <taxon>Rubritalea</taxon>
    </lineage>
</organism>